<comment type="caution">
    <text evidence="6">The sequence shown here is derived from an EMBL/GenBank/DDBJ whole genome shotgun (WGS) entry which is preliminary data.</text>
</comment>
<reference evidence="6" key="1">
    <citation type="journal article" date="2020" name="mSystems">
        <title>Genome- and Community-Level Interaction Insights into Carbon Utilization and Element Cycling Functions of Hydrothermarchaeota in Hydrothermal Sediment.</title>
        <authorList>
            <person name="Zhou Z."/>
            <person name="Liu Y."/>
            <person name="Xu W."/>
            <person name="Pan J."/>
            <person name="Luo Z.H."/>
            <person name="Li M."/>
        </authorList>
    </citation>
    <scope>NUCLEOTIDE SEQUENCE [LARGE SCALE GENOMIC DNA]</scope>
    <source>
        <strain evidence="6">SpSt-914</strain>
    </source>
</reference>
<protein>
    <submittedName>
        <fullName evidence="6">2-hydroxyglutaryl-CoA dehydratase</fullName>
    </submittedName>
</protein>
<dbReference type="Gene3D" id="3.30.420.40">
    <property type="match status" value="2"/>
</dbReference>
<sequence>MSALPVAKFRFPPPGKILLPLSGQVKLPVIMIFRSAQNEATMLIAGIDVGSANTKVVIYNPTTDQLLTSAVNRTGMQPRLAAERTLNQALNQAQLSRTHINRIIATGYARHTINFADAHVTEITATARAIRHWHPECRTIIDIGGQDSKVISLNSEGQIQDFIMNDRCAAGTGSFLEFIARSLDIPIENFGILSARSQQPVIISSLCVVMAETEILSLVAADTPREDIIAGLHQALAQRVAALAARLPVETEIIFTGGTAQNTGMQTALARALKLPVQTARFPLLAAAFGAALGD</sequence>
<evidence type="ECO:0000256" key="2">
    <source>
        <dbReference type="ARBA" id="ARBA00022723"/>
    </source>
</evidence>
<dbReference type="InterPro" id="IPR008275">
    <property type="entry name" value="CoA_E_activase_dom"/>
</dbReference>
<evidence type="ECO:0000256" key="3">
    <source>
        <dbReference type="ARBA" id="ARBA00023004"/>
    </source>
</evidence>
<dbReference type="Pfam" id="PF01869">
    <property type="entry name" value="BcrAD_BadFG"/>
    <property type="match status" value="1"/>
</dbReference>
<evidence type="ECO:0000259" key="5">
    <source>
        <dbReference type="Pfam" id="PF01869"/>
    </source>
</evidence>
<dbReference type="SUPFAM" id="SSF53067">
    <property type="entry name" value="Actin-like ATPase domain"/>
    <property type="match status" value="1"/>
</dbReference>
<evidence type="ECO:0000313" key="6">
    <source>
        <dbReference type="EMBL" id="HGD12549.1"/>
    </source>
</evidence>
<gene>
    <name evidence="6" type="ORF">ENX16_00465</name>
</gene>
<keyword evidence="2" id="KW-0479">Metal-binding</keyword>
<accession>A0A7V3PSA6</accession>
<dbReference type="NCBIfam" id="TIGR00241">
    <property type="entry name" value="CoA_E_activ"/>
    <property type="match status" value="1"/>
</dbReference>
<dbReference type="PANTHER" id="PTHR32329:SF2">
    <property type="entry name" value="BIFUNCTIONAL PROTEIN [INCLUDES 2-HYDROXYACYL-COA DEHYDRATASE (N-TER) AND ITS ACTIVATOR DOMAIN (C_TERM)"/>
    <property type="match status" value="1"/>
</dbReference>
<dbReference type="EMBL" id="DTMZ01000004">
    <property type="protein sequence ID" value="HGD12549.1"/>
    <property type="molecule type" value="Genomic_DNA"/>
</dbReference>
<organism evidence="6">
    <name type="scientific">candidate division WOR-3 bacterium</name>
    <dbReference type="NCBI Taxonomy" id="2052148"/>
    <lineage>
        <taxon>Bacteria</taxon>
        <taxon>Bacteria division WOR-3</taxon>
    </lineage>
</organism>
<dbReference type="CDD" id="cd24036">
    <property type="entry name" value="ASKHA_NBD_BcrAD_BadFG_HgdC_HadI"/>
    <property type="match status" value="1"/>
</dbReference>
<dbReference type="PANTHER" id="PTHR32329">
    <property type="entry name" value="BIFUNCTIONAL PROTEIN [INCLUDES 2-HYDROXYACYL-COA DEHYDRATASE (N-TER) AND ITS ACTIVATOR DOMAIN (C_TERM)-RELATED"/>
    <property type="match status" value="1"/>
</dbReference>
<keyword evidence="4" id="KW-0411">Iron-sulfur</keyword>
<proteinExistence type="predicted"/>
<dbReference type="AlphaFoldDB" id="A0A7V3PSA6"/>
<dbReference type="InterPro" id="IPR043129">
    <property type="entry name" value="ATPase_NBD"/>
</dbReference>
<feature type="domain" description="ATPase BadF/BadG/BcrA/BcrD type" evidence="5">
    <location>
        <begin position="46"/>
        <end position="293"/>
    </location>
</feature>
<dbReference type="InterPro" id="IPR051805">
    <property type="entry name" value="Dehydratase_Activator_Redct"/>
</dbReference>
<evidence type="ECO:0000256" key="4">
    <source>
        <dbReference type="ARBA" id="ARBA00023014"/>
    </source>
</evidence>
<dbReference type="GO" id="GO:0046872">
    <property type="term" value="F:metal ion binding"/>
    <property type="evidence" value="ECO:0007669"/>
    <property type="project" value="UniProtKB-KW"/>
</dbReference>
<keyword evidence="3" id="KW-0408">Iron</keyword>
<dbReference type="InterPro" id="IPR002731">
    <property type="entry name" value="ATPase_BadF"/>
</dbReference>
<comment type="cofactor">
    <cofactor evidence="1">
        <name>[4Fe-4S] cluster</name>
        <dbReference type="ChEBI" id="CHEBI:49883"/>
    </cofactor>
</comment>
<evidence type="ECO:0000256" key="1">
    <source>
        <dbReference type="ARBA" id="ARBA00001966"/>
    </source>
</evidence>
<dbReference type="GO" id="GO:0051536">
    <property type="term" value="F:iron-sulfur cluster binding"/>
    <property type="evidence" value="ECO:0007669"/>
    <property type="project" value="UniProtKB-KW"/>
</dbReference>
<name>A0A7V3PSA6_UNCW3</name>